<protein>
    <submittedName>
        <fullName evidence="2">Phage portal protein, HK97 family</fullName>
    </submittedName>
</protein>
<feature type="compositionally biased region" description="Basic and acidic residues" evidence="1">
    <location>
        <begin position="222"/>
        <end position="232"/>
    </location>
</feature>
<dbReference type="Pfam" id="PF04860">
    <property type="entry name" value="Phage_portal"/>
    <property type="match status" value="1"/>
</dbReference>
<name>A0A2X2LGR9_SHIBO</name>
<dbReference type="NCBIfam" id="TIGR01537">
    <property type="entry name" value="portal_HK97"/>
    <property type="match status" value="1"/>
</dbReference>
<dbReference type="Proteomes" id="UP000251799">
    <property type="component" value="Unassembled WGS sequence"/>
</dbReference>
<dbReference type="InterPro" id="IPR006427">
    <property type="entry name" value="Portal_HK97"/>
</dbReference>
<dbReference type="InterPro" id="IPR006944">
    <property type="entry name" value="Phage/GTA_portal"/>
</dbReference>
<organism evidence="2 3">
    <name type="scientific">Shigella boydii</name>
    <dbReference type="NCBI Taxonomy" id="621"/>
    <lineage>
        <taxon>Bacteria</taxon>
        <taxon>Pseudomonadati</taxon>
        <taxon>Pseudomonadota</taxon>
        <taxon>Gammaproteobacteria</taxon>
        <taxon>Enterobacterales</taxon>
        <taxon>Enterobacteriaceae</taxon>
        <taxon>Shigella</taxon>
    </lineage>
</organism>
<feature type="region of interest" description="Disordered" evidence="1">
    <location>
        <begin position="218"/>
        <end position="250"/>
    </location>
</feature>
<proteinExistence type="predicted"/>
<reference evidence="2 3" key="1">
    <citation type="submission" date="2018-06" db="EMBL/GenBank/DDBJ databases">
        <authorList>
            <consortium name="Pathogen Informatics"/>
            <person name="Doyle S."/>
        </authorList>
    </citation>
    <scope>NUCLEOTIDE SEQUENCE [LARGE SCALE GENOMIC DNA]</scope>
    <source>
        <strain evidence="2 3">NCTC8576</strain>
    </source>
</reference>
<evidence type="ECO:0000313" key="2">
    <source>
        <dbReference type="EMBL" id="SPZ88510.1"/>
    </source>
</evidence>
<dbReference type="AlphaFoldDB" id="A0A2X2LGR9"/>
<dbReference type="EMBL" id="UAUR01000007">
    <property type="protein sequence ID" value="SPZ88510.1"/>
    <property type="molecule type" value="Genomic_DNA"/>
</dbReference>
<sequence>MWNLLQRTRKNQKSGRDVREAGWTSLFQAVAEPFSGAWQQGVKADPEAVLSFHAVFSCISLISQDIAKMRLRLMQTDAQGIRRETRRGDIARLCRRPNAQQNRIQFFELWLNAKLRHGNTVVLKIRNSRGQIKELRILDWSRVEPLVADDGEVFYRITPDRNCGITEAVTVPAREVIHDRFNCFFHPLIGLPPVYAAGLTATQGHHIQENSTYFFRNGGENGHSEQRGKIQPHDVFTGGCADGGTTEDDR</sequence>
<evidence type="ECO:0000313" key="3">
    <source>
        <dbReference type="Proteomes" id="UP000251799"/>
    </source>
</evidence>
<gene>
    <name evidence="2" type="ORF">NCTC8576_04615</name>
</gene>
<accession>A0A2X2LGR9</accession>
<evidence type="ECO:0000256" key="1">
    <source>
        <dbReference type="SAM" id="MobiDB-lite"/>
    </source>
</evidence>